<accession>A0A1H2C8M9</accession>
<dbReference type="SUPFAM" id="SSF56112">
    <property type="entry name" value="Protein kinase-like (PK-like)"/>
    <property type="match status" value="1"/>
</dbReference>
<dbReference type="CDD" id="cd14014">
    <property type="entry name" value="STKc_PknB_like"/>
    <property type="match status" value="1"/>
</dbReference>
<dbReference type="Proteomes" id="UP000199679">
    <property type="component" value="Chromosome I"/>
</dbReference>
<dbReference type="InterPro" id="IPR008271">
    <property type="entry name" value="Ser/Thr_kinase_AS"/>
</dbReference>
<dbReference type="PANTHER" id="PTHR45832">
    <property type="entry name" value="SERINE/THREONINE-PROTEIN KINASE SAMKA-RELATED-RELATED"/>
    <property type="match status" value="1"/>
</dbReference>
<protein>
    <submittedName>
        <fullName evidence="5">Serine/threonine protein kinase</fullName>
    </submittedName>
</protein>
<dbReference type="InterPro" id="IPR011009">
    <property type="entry name" value="Kinase-like_dom_sf"/>
</dbReference>
<dbReference type="InterPro" id="IPR051931">
    <property type="entry name" value="PAK3-like"/>
</dbReference>
<evidence type="ECO:0000256" key="1">
    <source>
        <dbReference type="ARBA" id="ARBA00008874"/>
    </source>
</evidence>
<dbReference type="STRING" id="652787.SAMN05216490_4725"/>
<dbReference type="OrthoDB" id="9813021at2"/>
<dbReference type="Gene3D" id="3.30.200.20">
    <property type="entry name" value="Phosphorylase Kinase, domain 1"/>
    <property type="match status" value="1"/>
</dbReference>
<gene>
    <name evidence="5" type="ORF">SAMN05216490_4725</name>
</gene>
<dbReference type="PROSITE" id="PS50011">
    <property type="entry name" value="PROTEIN_KINASE_DOM"/>
    <property type="match status" value="1"/>
</dbReference>
<keyword evidence="6" id="KW-1185">Reference proteome</keyword>
<dbReference type="RefSeq" id="WP_091379113.1">
    <property type="nucleotide sequence ID" value="NZ_LT629740.1"/>
</dbReference>
<name>A0A1H2C8M9_MUCMA</name>
<dbReference type="Gene3D" id="1.10.510.10">
    <property type="entry name" value="Transferase(Phosphotransferase) domain 1"/>
    <property type="match status" value="1"/>
</dbReference>
<dbReference type="Pfam" id="PF00069">
    <property type="entry name" value="Pkinase"/>
    <property type="match status" value="1"/>
</dbReference>
<evidence type="ECO:0000256" key="3">
    <source>
        <dbReference type="ARBA" id="ARBA00022840"/>
    </source>
</evidence>
<organism evidence="5 6">
    <name type="scientific">Mucilaginibacter mallensis</name>
    <dbReference type="NCBI Taxonomy" id="652787"/>
    <lineage>
        <taxon>Bacteria</taxon>
        <taxon>Pseudomonadati</taxon>
        <taxon>Bacteroidota</taxon>
        <taxon>Sphingobacteriia</taxon>
        <taxon>Sphingobacteriales</taxon>
        <taxon>Sphingobacteriaceae</taxon>
        <taxon>Mucilaginibacter</taxon>
    </lineage>
</organism>
<dbReference type="PANTHER" id="PTHR45832:SF22">
    <property type="entry name" value="SERINE_THREONINE-PROTEIN KINASE SAMKA-RELATED"/>
    <property type="match status" value="1"/>
</dbReference>
<proteinExistence type="inferred from homology"/>
<dbReference type="InterPro" id="IPR000719">
    <property type="entry name" value="Prot_kinase_dom"/>
</dbReference>
<reference evidence="5 6" key="1">
    <citation type="submission" date="2016-10" db="EMBL/GenBank/DDBJ databases">
        <authorList>
            <person name="de Groot N.N."/>
        </authorList>
    </citation>
    <scope>NUCLEOTIDE SEQUENCE [LARGE SCALE GENOMIC DNA]</scope>
    <source>
        <strain evidence="5 6">MP1X4</strain>
    </source>
</reference>
<evidence type="ECO:0000259" key="4">
    <source>
        <dbReference type="PROSITE" id="PS50011"/>
    </source>
</evidence>
<dbReference type="GO" id="GO:0005524">
    <property type="term" value="F:ATP binding"/>
    <property type="evidence" value="ECO:0007669"/>
    <property type="project" value="UniProtKB-KW"/>
</dbReference>
<dbReference type="PROSITE" id="PS00108">
    <property type="entry name" value="PROTEIN_KINASE_ST"/>
    <property type="match status" value="1"/>
</dbReference>
<keyword evidence="5" id="KW-0723">Serine/threonine-protein kinase</keyword>
<evidence type="ECO:0000313" key="5">
    <source>
        <dbReference type="EMBL" id="SDT66704.1"/>
    </source>
</evidence>
<dbReference type="SMART" id="SM00220">
    <property type="entry name" value="S_TKc"/>
    <property type="match status" value="1"/>
</dbReference>
<sequence>MLDYTNTSLHFKKLMNISEQGKNSEVFRAHDYQLDAVIVVKKIKKADLAGPDNFFKEAKILYASAHANIVPIQYACQDDDHIYITMPDYEQGSINQLIDQRFLSLTEIIRYSIDFLSGLHHIHSKNLVHCDVKPNNILLSTSDDATLTDFGLAKYLDLQGFAAAEMFYYWTQAPENFRSEKITHQTDIYQAGLTVYRMCNGNQEFKRQLKPFIIEGAFGDDLFKAAVLKGKFPDRTHYHPHIPQRLKNYIRKALEIDPANRYESVLDFLNDLAGLDVPYDWQFSPSDHELEWTCEKDGKFYLVKTSRIDLDNSSVLTTKTLNKAQQINAYCRKKINHDEAFALVKQALNDKNL</sequence>
<keyword evidence="5" id="KW-0418">Kinase</keyword>
<dbReference type="EMBL" id="LT629740">
    <property type="protein sequence ID" value="SDT66704.1"/>
    <property type="molecule type" value="Genomic_DNA"/>
</dbReference>
<dbReference type="AlphaFoldDB" id="A0A1H2C8M9"/>
<evidence type="ECO:0000256" key="2">
    <source>
        <dbReference type="ARBA" id="ARBA00022741"/>
    </source>
</evidence>
<dbReference type="GO" id="GO:0004674">
    <property type="term" value="F:protein serine/threonine kinase activity"/>
    <property type="evidence" value="ECO:0007669"/>
    <property type="project" value="UniProtKB-KW"/>
</dbReference>
<evidence type="ECO:0000313" key="6">
    <source>
        <dbReference type="Proteomes" id="UP000199679"/>
    </source>
</evidence>
<keyword evidence="5" id="KW-0808">Transferase</keyword>
<feature type="domain" description="Protein kinase" evidence="4">
    <location>
        <begin position="12"/>
        <end position="273"/>
    </location>
</feature>
<keyword evidence="2" id="KW-0547">Nucleotide-binding</keyword>
<keyword evidence="3" id="KW-0067">ATP-binding</keyword>
<comment type="similarity">
    <text evidence="1">Belongs to the protein kinase superfamily. STE Ser/Thr protein kinase family. STE20 subfamily.</text>
</comment>